<dbReference type="AlphaFoldDB" id="X0UDZ6"/>
<name>X0UDZ6_9ZZZZ</name>
<evidence type="ECO:0000313" key="2">
    <source>
        <dbReference type="EMBL" id="GAG03959.1"/>
    </source>
</evidence>
<reference evidence="2" key="1">
    <citation type="journal article" date="2014" name="Front. Microbiol.">
        <title>High frequency of phylogenetically diverse reductive dehalogenase-homologous genes in deep subseafloor sedimentary metagenomes.</title>
        <authorList>
            <person name="Kawai M."/>
            <person name="Futagami T."/>
            <person name="Toyoda A."/>
            <person name="Takaki Y."/>
            <person name="Nishi S."/>
            <person name="Hori S."/>
            <person name="Arai W."/>
            <person name="Tsubouchi T."/>
            <person name="Morono Y."/>
            <person name="Uchiyama I."/>
            <person name="Ito T."/>
            <person name="Fujiyama A."/>
            <person name="Inagaki F."/>
            <person name="Takami H."/>
        </authorList>
    </citation>
    <scope>NUCLEOTIDE SEQUENCE</scope>
    <source>
        <strain evidence="2">Expedition CK06-06</strain>
    </source>
</reference>
<sequence>GNNITSHSYRGIYISFSSDNSIYHNNFLDETDNAYDECTNFWYNETLQEGNYWSDFDEPSEGAWDNNSDGIVDLPYDIPGGSNQDLYPLMQPYEAEPTTHMGIIPSAGTVVLGDEFNVTVYIDPAEPVGGWLIHQLNFTQGCANASEVTPGPYWVDLFDEGDIDNDLGMITDIQTWTMGPYPDMNHTTCVINFTSLQPGVCTFEIVSVQVSDSGFEDLNVITHTATIIITTPPVIHDEYPEDLSTDVERPPAELSTIVEDPDGDLMDVYIKWIR</sequence>
<feature type="non-terminal residue" evidence="2">
    <location>
        <position position="1"/>
    </location>
</feature>
<proteinExistence type="predicted"/>
<dbReference type="Pfam" id="PF05048">
    <property type="entry name" value="NosD"/>
    <property type="match status" value="1"/>
</dbReference>
<dbReference type="EMBL" id="BARS01020151">
    <property type="protein sequence ID" value="GAG03959.1"/>
    <property type="molecule type" value="Genomic_DNA"/>
</dbReference>
<organism evidence="2">
    <name type="scientific">marine sediment metagenome</name>
    <dbReference type="NCBI Taxonomy" id="412755"/>
    <lineage>
        <taxon>unclassified sequences</taxon>
        <taxon>metagenomes</taxon>
        <taxon>ecological metagenomes</taxon>
    </lineage>
</organism>
<comment type="caution">
    <text evidence="2">The sequence shown here is derived from an EMBL/GenBank/DDBJ whole genome shotgun (WGS) entry which is preliminary data.</text>
</comment>
<gene>
    <name evidence="2" type="ORF">S01H1_32536</name>
</gene>
<dbReference type="InterPro" id="IPR007742">
    <property type="entry name" value="NosD_dom"/>
</dbReference>
<evidence type="ECO:0000259" key="1">
    <source>
        <dbReference type="Pfam" id="PF05048"/>
    </source>
</evidence>
<protein>
    <recommendedName>
        <fullName evidence="1">Periplasmic copper-binding protein NosD beta helix domain-containing protein</fullName>
    </recommendedName>
</protein>
<accession>X0UDZ6</accession>
<feature type="non-terminal residue" evidence="2">
    <location>
        <position position="274"/>
    </location>
</feature>
<feature type="domain" description="Periplasmic copper-binding protein NosD beta helix" evidence="1">
    <location>
        <begin position="1"/>
        <end position="57"/>
    </location>
</feature>